<dbReference type="InterPro" id="IPR041957">
    <property type="entry name" value="CT_Nitrate-R-NapA-like"/>
</dbReference>
<dbReference type="SUPFAM" id="SSF53706">
    <property type="entry name" value="Formate dehydrogenase/DMSO reductase, domains 1-3"/>
    <property type="match status" value="1"/>
</dbReference>
<dbReference type="AlphaFoldDB" id="A0A4P7NZS6"/>
<proteinExistence type="inferred from homology"/>
<evidence type="ECO:0000256" key="7">
    <source>
        <dbReference type="ARBA" id="ARBA00023002"/>
    </source>
</evidence>
<dbReference type="SUPFAM" id="SSF50692">
    <property type="entry name" value="ADC-like"/>
    <property type="match status" value="1"/>
</dbReference>
<dbReference type="InterPro" id="IPR006656">
    <property type="entry name" value="Mopterin_OxRdtase"/>
</dbReference>
<dbReference type="CDD" id="cd02791">
    <property type="entry name" value="MopB_CT_Nitrate-R-NapA-like"/>
    <property type="match status" value="1"/>
</dbReference>
<dbReference type="CDD" id="cd02754">
    <property type="entry name" value="MopB_Nitrate-R-NapA-like"/>
    <property type="match status" value="1"/>
</dbReference>
<evidence type="ECO:0000313" key="12">
    <source>
        <dbReference type="EMBL" id="QBZ83186.1"/>
    </source>
</evidence>
<dbReference type="InterPro" id="IPR006657">
    <property type="entry name" value="MoPterin_dinucl-bd_dom"/>
</dbReference>
<dbReference type="GO" id="GO:0046872">
    <property type="term" value="F:metal ion binding"/>
    <property type="evidence" value="ECO:0007669"/>
    <property type="project" value="UniProtKB-KW"/>
</dbReference>
<dbReference type="Gene3D" id="3.40.228.10">
    <property type="entry name" value="Dimethylsulfoxide Reductase, domain 2"/>
    <property type="match status" value="1"/>
</dbReference>
<dbReference type="Pfam" id="PF04324">
    <property type="entry name" value="Fer2_BFD"/>
    <property type="match status" value="1"/>
</dbReference>
<dbReference type="Gene3D" id="2.20.25.90">
    <property type="entry name" value="ADC-like domains"/>
    <property type="match status" value="1"/>
</dbReference>
<dbReference type="GO" id="GO:0042128">
    <property type="term" value="P:nitrate assimilation"/>
    <property type="evidence" value="ECO:0007669"/>
    <property type="project" value="UniProtKB-KW"/>
</dbReference>
<dbReference type="PANTHER" id="PTHR43105">
    <property type="entry name" value="RESPIRATORY NITRATE REDUCTASE"/>
    <property type="match status" value="1"/>
</dbReference>
<dbReference type="GO" id="GO:0016020">
    <property type="term" value="C:membrane"/>
    <property type="evidence" value="ECO:0007669"/>
    <property type="project" value="TreeGrafter"/>
</dbReference>
<name>A0A4P7NZS6_9GAMM</name>
<keyword evidence="7 12" id="KW-0560">Oxidoreductase</keyword>
<dbReference type="OrthoDB" id="9810782at2"/>
<dbReference type="Gene3D" id="3.40.50.740">
    <property type="match status" value="1"/>
</dbReference>
<dbReference type="GO" id="GO:0051539">
    <property type="term" value="F:4 iron, 4 sulfur cluster binding"/>
    <property type="evidence" value="ECO:0007669"/>
    <property type="project" value="UniProtKB-KW"/>
</dbReference>
<evidence type="ECO:0000256" key="4">
    <source>
        <dbReference type="ARBA" id="ARBA00022485"/>
    </source>
</evidence>
<accession>A0A4P7NZS6</accession>
<organism evidence="12 13">
    <name type="scientific">Hydrogenovibrio crunogenus</name>
    <dbReference type="NCBI Taxonomy" id="39765"/>
    <lineage>
        <taxon>Bacteria</taxon>
        <taxon>Pseudomonadati</taxon>
        <taxon>Pseudomonadota</taxon>
        <taxon>Gammaproteobacteria</taxon>
        <taxon>Thiotrichales</taxon>
        <taxon>Piscirickettsiaceae</taxon>
        <taxon>Hydrogenovibrio</taxon>
    </lineage>
</organism>
<protein>
    <submittedName>
        <fullName evidence="12">Nitrate reductase</fullName>
        <ecNumber evidence="12">1.7.99.4</ecNumber>
    </submittedName>
</protein>
<dbReference type="GO" id="GO:0043546">
    <property type="term" value="F:molybdopterin cofactor binding"/>
    <property type="evidence" value="ECO:0007669"/>
    <property type="project" value="InterPro"/>
</dbReference>
<dbReference type="GO" id="GO:0045333">
    <property type="term" value="P:cellular respiration"/>
    <property type="evidence" value="ECO:0007669"/>
    <property type="project" value="UniProtKB-ARBA"/>
</dbReference>
<dbReference type="EC" id="1.7.99.4" evidence="12"/>
<dbReference type="EMBL" id="CP032096">
    <property type="protein sequence ID" value="QBZ83186.1"/>
    <property type="molecule type" value="Genomic_DNA"/>
</dbReference>
<keyword evidence="6" id="KW-0479">Metal-binding</keyword>
<dbReference type="InterPro" id="IPR050123">
    <property type="entry name" value="Prok_molybdopt-oxidoreductase"/>
</dbReference>
<keyword evidence="5" id="KW-0500">Molybdenum</keyword>
<evidence type="ECO:0000256" key="1">
    <source>
        <dbReference type="ARBA" id="ARBA00001942"/>
    </source>
</evidence>
<dbReference type="InterPro" id="IPR041854">
    <property type="entry name" value="BFD-like_2Fe2S-bd_dom_sf"/>
</dbReference>
<dbReference type="Proteomes" id="UP000296201">
    <property type="component" value="Chromosome"/>
</dbReference>
<gene>
    <name evidence="12" type="primary">nasA</name>
    <name evidence="12" type="ORF">GHNINEIG_01230</name>
</gene>
<dbReference type="Pfam" id="PF01568">
    <property type="entry name" value="Molydop_binding"/>
    <property type="match status" value="1"/>
</dbReference>
<dbReference type="GO" id="GO:0016491">
    <property type="term" value="F:oxidoreductase activity"/>
    <property type="evidence" value="ECO:0007669"/>
    <property type="project" value="UniProtKB-KW"/>
</dbReference>
<dbReference type="InterPro" id="IPR006963">
    <property type="entry name" value="Mopterin_OxRdtase_4Fe-4S_dom"/>
</dbReference>
<dbReference type="InterPro" id="IPR009010">
    <property type="entry name" value="Asp_de-COase-like_dom_sf"/>
</dbReference>
<comment type="similarity">
    <text evidence="3">Belongs to the prokaryotic molybdopterin-containing oxidoreductase family. NasA/NapA/NarB subfamily.</text>
</comment>
<evidence type="ECO:0000256" key="8">
    <source>
        <dbReference type="ARBA" id="ARBA00023004"/>
    </source>
</evidence>
<keyword evidence="10" id="KW-0534">Nitrate assimilation</keyword>
<dbReference type="Gene3D" id="2.40.40.20">
    <property type="match status" value="1"/>
</dbReference>
<dbReference type="GO" id="GO:1990204">
    <property type="term" value="C:oxidoreductase complex"/>
    <property type="evidence" value="ECO:0007669"/>
    <property type="project" value="UniProtKB-ARBA"/>
</dbReference>
<dbReference type="Pfam" id="PF04879">
    <property type="entry name" value="Molybdop_Fe4S4"/>
    <property type="match status" value="1"/>
</dbReference>
<evidence type="ECO:0000256" key="3">
    <source>
        <dbReference type="ARBA" id="ARBA00008747"/>
    </source>
</evidence>
<dbReference type="Gene3D" id="1.10.10.1100">
    <property type="entry name" value="BFD-like [2Fe-2S]-binding domain"/>
    <property type="match status" value="1"/>
</dbReference>
<keyword evidence="9" id="KW-0411">Iron-sulfur</keyword>
<dbReference type="Pfam" id="PF00384">
    <property type="entry name" value="Molybdopterin"/>
    <property type="match status" value="1"/>
</dbReference>
<dbReference type="SMART" id="SM00926">
    <property type="entry name" value="Molybdop_Fe4S4"/>
    <property type="match status" value="1"/>
</dbReference>
<dbReference type="PANTHER" id="PTHR43105:SF9">
    <property type="entry name" value="NADPH-FE(3+) OXIDOREDUCTASE SUBUNIT ALPHA"/>
    <property type="match status" value="1"/>
</dbReference>
<comment type="cofactor">
    <cofactor evidence="2">
        <name>[4Fe-4S] cluster</name>
        <dbReference type="ChEBI" id="CHEBI:49883"/>
    </cofactor>
</comment>
<evidence type="ECO:0000256" key="10">
    <source>
        <dbReference type="ARBA" id="ARBA00023063"/>
    </source>
</evidence>
<evidence type="ECO:0000256" key="9">
    <source>
        <dbReference type="ARBA" id="ARBA00023014"/>
    </source>
</evidence>
<keyword evidence="4" id="KW-0004">4Fe-4S</keyword>
<dbReference type="PROSITE" id="PS51669">
    <property type="entry name" value="4FE4S_MOW_BIS_MGD"/>
    <property type="match status" value="1"/>
</dbReference>
<feature type="domain" description="4Fe-4S Mo/W bis-MGD-type" evidence="11">
    <location>
        <begin position="9"/>
        <end position="71"/>
    </location>
</feature>
<evidence type="ECO:0000256" key="6">
    <source>
        <dbReference type="ARBA" id="ARBA00022723"/>
    </source>
</evidence>
<keyword evidence="13" id="KW-1185">Reference proteome</keyword>
<dbReference type="InterPro" id="IPR007419">
    <property type="entry name" value="BFD-like_2Fe2S-bd_dom"/>
</dbReference>
<comment type="cofactor">
    <cofactor evidence="1">
        <name>Mo-bis(molybdopterin guanine dinucleotide)</name>
        <dbReference type="ChEBI" id="CHEBI:60539"/>
    </cofactor>
</comment>
<evidence type="ECO:0000259" key="11">
    <source>
        <dbReference type="PROSITE" id="PS51669"/>
    </source>
</evidence>
<sequence>MNRPVFLSSEDVETTCPYCGVGCGMTVSPKIPSTKSDSFEVKVKGSSAHRANYGKLCVKGSSAGETVDFSGRMLHPQINGNIVDWETALNDVAKTFQKTISEYGPDSVAFYVSGQFLTEDYYVANKLIKGFIGTANIDTNSRLCMASAVVGYKRAFGSDTVPCCYEDLEHADLITLVGSNTAWAHPIIYQRIAAAKKKNPKLKIVVVDPRKTATCDIADLHLAIKPGMDAALFNGLLAYLYQQNALDLDYIQKHTEGFESALQKADELQGNVSDLATQCDLNETDLRQWLDWATYTPKMVTMYSQGINQSSSGVDKSNAIINCHLATGRIGKEGMGPFSVTGQPNAMGGREVGGLANQLAAHMDFNDPQNIDRVARFWQAENMAQQNGLKAVDLFQAVGEGKIKAIWIMNTNPVVSMPDADNVKRALEKCDYVVVQDCMQDTDTTRVANVLLPATTWGETDGAVTNSDRTISIQRQFMQGPENARPDWWILSEVAKRMGWEHAFNYDTAVDIFREHAQLSGFENNGSRDFDISAFANISEQEYANLKPTQWPVNAAAPNGTQRMFSDGRFYTPSKKAQFIAITPYSPLSQPTKNKPYVLNTGRVRDQWHTMTRTAKTAKLMAHKNEPYITLHPDDASLHQLSEGDLVRVSNELGQLIGRVEISRAQRRGDIFVPIHWTSQYASHGRVDSLVRAHVDPLSGQPESKHTTVKIKRYSAQWQGFILSRTEIDPELFDDDYWVKITGKHFYRYEIASERALKNAQAWAKTVLSSLENTEWIEYDDASCQQYRAALIKNDQLQKVFFMAADHKMPSRDWLGQLFSTSELSSAERRSLLAGKASGAKDPGRTICSCFGIGINTIIDAIEAQNLVSVEAIGQALKAGTNCGSCVPELTEILAVELNSGVSEKTG</sequence>
<reference evidence="12 13" key="1">
    <citation type="submission" date="2018-08" db="EMBL/GenBank/DDBJ databases">
        <title>Horizontal acquisition of hydrogen conversion ability and other habitat adaptations in Hydrogenovibrio crunogenus strains.</title>
        <authorList>
            <person name="Gonnella G."/>
            <person name="Adam N."/>
            <person name="Perner M."/>
        </authorList>
    </citation>
    <scope>NUCLEOTIDE SEQUENCE [LARGE SCALE GENOMIC DNA]</scope>
    <source>
        <strain evidence="12 13">SP-41</strain>
    </source>
</reference>
<evidence type="ECO:0000256" key="5">
    <source>
        <dbReference type="ARBA" id="ARBA00022505"/>
    </source>
</evidence>
<dbReference type="RefSeq" id="WP_135795826.1">
    <property type="nucleotide sequence ID" value="NZ_CP032096.1"/>
</dbReference>
<evidence type="ECO:0000256" key="2">
    <source>
        <dbReference type="ARBA" id="ARBA00001966"/>
    </source>
</evidence>
<keyword evidence="8" id="KW-0408">Iron</keyword>
<evidence type="ECO:0000313" key="13">
    <source>
        <dbReference type="Proteomes" id="UP000296201"/>
    </source>
</evidence>